<dbReference type="Proteomes" id="UP001234202">
    <property type="component" value="Unassembled WGS sequence"/>
</dbReference>
<dbReference type="EMBL" id="JASBWV010000023">
    <property type="protein sequence ID" value="KAJ9119800.1"/>
    <property type="molecule type" value="Genomic_DNA"/>
</dbReference>
<accession>A0ACC2X6W7</accession>
<proteinExistence type="predicted"/>
<comment type="caution">
    <text evidence="1">The sequence shown here is derived from an EMBL/GenBank/DDBJ whole genome shotgun (WGS) entry which is preliminary data.</text>
</comment>
<gene>
    <name evidence="1" type="ORF">QFC24_005513</name>
</gene>
<reference evidence="1" key="1">
    <citation type="submission" date="2023-04" db="EMBL/GenBank/DDBJ databases">
        <title>Draft Genome sequencing of Naganishia species isolated from polar environments using Oxford Nanopore Technology.</title>
        <authorList>
            <person name="Leo P."/>
            <person name="Venkateswaran K."/>
        </authorList>
    </citation>
    <scope>NUCLEOTIDE SEQUENCE</scope>
    <source>
        <strain evidence="1">DBVPG 5303</strain>
    </source>
</reference>
<evidence type="ECO:0000313" key="1">
    <source>
        <dbReference type="EMBL" id="KAJ9119800.1"/>
    </source>
</evidence>
<name>A0ACC2X6W7_9TREE</name>
<organism evidence="1 2">
    <name type="scientific">Naganishia onofrii</name>
    <dbReference type="NCBI Taxonomy" id="1851511"/>
    <lineage>
        <taxon>Eukaryota</taxon>
        <taxon>Fungi</taxon>
        <taxon>Dikarya</taxon>
        <taxon>Basidiomycota</taxon>
        <taxon>Agaricomycotina</taxon>
        <taxon>Tremellomycetes</taxon>
        <taxon>Filobasidiales</taxon>
        <taxon>Filobasidiaceae</taxon>
        <taxon>Naganishia</taxon>
    </lineage>
</organism>
<sequence>MSRLSPAVSGTGTPPIPPPIDQYRTIPTVLKRPLLRFTAETPNPQQEPITVQSLLQLSSTSYTSRLSGKNILLVDPEPVGAAKIEQERRDNALARGHKRVSADASALQLNKEKEQGRRKRRRKVGVMAREEGKMRGIWEIPRHKEISYNLLLPLHYMYLSYLSEMLPLPPFPANGTSQPAAVTRTTPAGPPLLPNARLPNGLGCEQVSSRIVKADFTGAIIRVKKAKNPSLVGHSGIVIQETAETFKLVTPANVVKVIPKQNALFTLSIPAYSFATLPHSPSSLLPSIAMVPTPKTTATATSTPPPPPPPPPTTDPTRFMQTLLSVPKIELDILGSSFTFRAEDRAGRKYKPGSAGGGWGEEWVGLEALGLGMGMEDEAMRRLRFLDRIIHSCRRPSAIRPFPAQPRGVVIPPPSDAVGRGAAAGRLVVLALCFAGQRPVVRTSKTPCRFLVKQVALIRRDLWKKDCSKPTIYQLDQQDVRQVYVLKDFGEMWWKGGIVEVVWTRGWILVWSDLVCLERRNAALWRIGRQATTPFVIDQESMDRIRFDNTYYRTADRHHEQYGQLNGRIIEAGNYEGDKEGRKE</sequence>
<protein>
    <submittedName>
        <fullName evidence="1">Uncharacterized protein</fullName>
    </submittedName>
</protein>
<evidence type="ECO:0000313" key="2">
    <source>
        <dbReference type="Proteomes" id="UP001234202"/>
    </source>
</evidence>
<keyword evidence="2" id="KW-1185">Reference proteome</keyword>